<evidence type="ECO:0000256" key="3">
    <source>
        <dbReference type="ARBA" id="ARBA00023125"/>
    </source>
</evidence>
<dbReference type="GO" id="GO:0005829">
    <property type="term" value="C:cytosol"/>
    <property type="evidence" value="ECO:0007669"/>
    <property type="project" value="TreeGrafter"/>
</dbReference>
<protein>
    <submittedName>
        <fullName evidence="6">LysR family transcriptional regulator</fullName>
    </submittedName>
</protein>
<dbReference type="PROSITE" id="PS50931">
    <property type="entry name" value="HTH_LYSR"/>
    <property type="match status" value="1"/>
</dbReference>
<dbReference type="RefSeq" id="WP_160942452.1">
    <property type="nucleotide sequence ID" value="NZ_CP063310.1"/>
</dbReference>
<keyword evidence="2" id="KW-0805">Transcription regulation</keyword>
<dbReference type="SUPFAM" id="SSF53850">
    <property type="entry name" value="Periplasmic binding protein-like II"/>
    <property type="match status" value="1"/>
</dbReference>
<gene>
    <name evidence="6" type="ORF">GS424_009345</name>
</gene>
<dbReference type="InterPro" id="IPR050950">
    <property type="entry name" value="HTH-type_LysR_regulators"/>
</dbReference>
<dbReference type="Gene3D" id="3.40.190.290">
    <property type="match status" value="1"/>
</dbReference>
<dbReference type="Proteomes" id="UP000478463">
    <property type="component" value="Chromosome"/>
</dbReference>
<evidence type="ECO:0000313" key="6">
    <source>
        <dbReference type="EMBL" id="QOS66767.1"/>
    </source>
</evidence>
<dbReference type="KEGG" id="egd:GS424_009345"/>
<dbReference type="SUPFAM" id="SSF46785">
    <property type="entry name" value="Winged helix' DNA-binding domain"/>
    <property type="match status" value="1"/>
</dbReference>
<dbReference type="AlphaFoldDB" id="A0A6L7ISE9"/>
<sequence length="291" mass="32456">MDTNVQKYLAFSKTVELGSFTSAARALHYTQSGVSRMIADLERDWNVSLLERGRAGVSLTSEGRALLPFAEEVCAAHARLQAQVDDLNGLQSGLIRIGTFSSVAAHWLPNIVKELQKDHPGIDYELVLGDYAEIEGWIAEGRVDCGFVRLPTRPEFDVLPLERDELLAVLPEGHPLASGERFPVAALEAEPFMLLAKDKNAEVALALKRLGVEPDIRFTTWDDYAIMSMVESGLGISLLPRLILRRTPYRIAALPLDVPVYREIGLALRDRERAPRAVRRFTEYLGYRENG</sequence>
<dbReference type="InterPro" id="IPR036390">
    <property type="entry name" value="WH_DNA-bd_sf"/>
</dbReference>
<reference evidence="6 7" key="1">
    <citation type="submission" date="2020-10" db="EMBL/GenBank/DDBJ databases">
        <title>Eggerthella sp. nov., isolated from human feces.</title>
        <authorList>
            <person name="Yajun G."/>
        </authorList>
    </citation>
    <scope>NUCLEOTIDE SEQUENCE [LARGE SCALE GENOMIC DNA]</scope>
    <source>
        <strain evidence="6 7">HF-1101</strain>
    </source>
</reference>
<dbReference type="CDD" id="cd05466">
    <property type="entry name" value="PBP2_LTTR_substrate"/>
    <property type="match status" value="1"/>
</dbReference>
<dbReference type="InterPro" id="IPR005119">
    <property type="entry name" value="LysR_subst-bd"/>
</dbReference>
<dbReference type="GO" id="GO:0003677">
    <property type="term" value="F:DNA binding"/>
    <property type="evidence" value="ECO:0007669"/>
    <property type="project" value="UniProtKB-KW"/>
</dbReference>
<evidence type="ECO:0000256" key="4">
    <source>
        <dbReference type="ARBA" id="ARBA00023163"/>
    </source>
</evidence>
<dbReference type="GO" id="GO:0003700">
    <property type="term" value="F:DNA-binding transcription factor activity"/>
    <property type="evidence" value="ECO:0007669"/>
    <property type="project" value="InterPro"/>
</dbReference>
<comment type="similarity">
    <text evidence="1">Belongs to the LysR transcriptional regulatory family.</text>
</comment>
<dbReference type="EMBL" id="CP063310">
    <property type="protein sequence ID" value="QOS66767.1"/>
    <property type="molecule type" value="Genomic_DNA"/>
</dbReference>
<feature type="domain" description="HTH lysR-type" evidence="5">
    <location>
        <begin position="10"/>
        <end position="60"/>
    </location>
</feature>
<proteinExistence type="inferred from homology"/>
<accession>A0A6L7ISE9</accession>
<dbReference type="InterPro" id="IPR000847">
    <property type="entry name" value="LysR_HTH_N"/>
</dbReference>
<organism evidence="6 7">
    <name type="scientific">Eggerthella guodeyinii</name>
    <dbReference type="NCBI Taxonomy" id="2690837"/>
    <lineage>
        <taxon>Bacteria</taxon>
        <taxon>Bacillati</taxon>
        <taxon>Actinomycetota</taxon>
        <taxon>Coriobacteriia</taxon>
        <taxon>Eggerthellales</taxon>
        <taxon>Eggerthellaceae</taxon>
        <taxon>Eggerthella</taxon>
    </lineage>
</organism>
<evidence type="ECO:0000313" key="7">
    <source>
        <dbReference type="Proteomes" id="UP000478463"/>
    </source>
</evidence>
<evidence type="ECO:0000259" key="5">
    <source>
        <dbReference type="PROSITE" id="PS50931"/>
    </source>
</evidence>
<dbReference type="Gene3D" id="1.10.10.10">
    <property type="entry name" value="Winged helix-like DNA-binding domain superfamily/Winged helix DNA-binding domain"/>
    <property type="match status" value="1"/>
</dbReference>
<name>A0A6L7ISE9_9ACTN</name>
<keyword evidence="4" id="KW-0804">Transcription</keyword>
<evidence type="ECO:0000256" key="2">
    <source>
        <dbReference type="ARBA" id="ARBA00023015"/>
    </source>
</evidence>
<dbReference type="PRINTS" id="PR00039">
    <property type="entry name" value="HTHLYSR"/>
</dbReference>
<evidence type="ECO:0000256" key="1">
    <source>
        <dbReference type="ARBA" id="ARBA00009437"/>
    </source>
</evidence>
<dbReference type="Pfam" id="PF00126">
    <property type="entry name" value="HTH_1"/>
    <property type="match status" value="1"/>
</dbReference>
<dbReference type="PANTHER" id="PTHR30419:SF28">
    <property type="entry name" value="HTH-TYPE TRANSCRIPTIONAL REGULATOR BSDA"/>
    <property type="match status" value="1"/>
</dbReference>
<keyword evidence="3" id="KW-0238">DNA-binding</keyword>
<dbReference type="Pfam" id="PF03466">
    <property type="entry name" value="LysR_substrate"/>
    <property type="match status" value="1"/>
</dbReference>
<dbReference type="InterPro" id="IPR036388">
    <property type="entry name" value="WH-like_DNA-bd_sf"/>
</dbReference>
<dbReference type="PANTHER" id="PTHR30419">
    <property type="entry name" value="HTH-TYPE TRANSCRIPTIONAL REGULATOR YBHD"/>
    <property type="match status" value="1"/>
</dbReference>